<accession>A0A0D2DC99</accession>
<evidence type="ECO:0000256" key="4">
    <source>
        <dbReference type="ARBA" id="ARBA00023163"/>
    </source>
</evidence>
<comment type="subcellular location">
    <subcellularLocation>
        <location evidence="1">Nucleus</location>
    </subcellularLocation>
</comment>
<dbReference type="HOGENOM" id="CLU_015161_0_1_1"/>
<dbReference type="CDD" id="cd12148">
    <property type="entry name" value="fungal_TF_MHR"/>
    <property type="match status" value="1"/>
</dbReference>
<dbReference type="STRING" id="215243.A0A0D2DC99"/>
<dbReference type="GO" id="GO:0005634">
    <property type="term" value="C:nucleus"/>
    <property type="evidence" value="ECO:0007669"/>
    <property type="project" value="UniProtKB-SubCell"/>
</dbReference>
<dbReference type="GO" id="GO:0008270">
    <property type="term" value="F:zinc ion binding"/>
    <property type="evidence" value="ECO:0007669"/>
    <property type="project" value="InterPro"/>
</dbReference>
<reference evidence="7 8" key="1">
    <citation type="submission" date="2015-01" db="EMBL/GenBank/DDBJ databases">
        <title>The Genome Sequence of Exophiala oligosperma CBS72588.</title>
        <authorList>
            <consortium name="The Broad Institute Genomics Platform"/>
            <person name="Cuomo C."/>
            <person name="de Hoog S."/>
            <person name="Gorbushina A."/>
            <person name="Stielow B."/>
            <person name="Teixiera M."/>
            <person name="Abouelleil A."/>
            <person name="Chapman S.B."/>
            <person name="Priest M."/>
            <person name="Young S.K."/>
            <person name="Wortman J."/>
            <person name="Nusbaum C."/>
            <person name="Birren B."/>
        </authorList>
    </citation>
    <scope>NUCLEOTIDE SEQUENCE [LARGE SCALE GENOMIC DNA]</scope>
    <source>
        <strain evidence="7 8">CBS 72588</strain>
    </source>
</reference>
<dbReference type="OrthoDB" id="424974at2759"/>
<sequence length="619" mass="68540">MGGRQPEVGDPKPSETNVVGFQAASYTLQDDLRTMLEGIESKLAAMAGSISRLAATVETRLSNSEMGPNLSTLDMKGPLKQSGTPDNLPPLEVIMAAADLYFEHCHNRPYSLFHEVSFKAKLAMGQVPRALVFAILASAARYPSTTPLRNGPEAIASYAIESWKALVLPWNGIEDRMGISIVQTILLLAIIDYTDGKAQGSWIKVGLAIRIIQDFGLMREPDAWLSVTEQEERRRVFWSFYICDKLMSCGREKPLAMLDEACKVRLPSGEDEFRSEKPWRPTATLDEVNGEMGGVKSTQLSPFAMSVRIASVLGQCTRYTLGEQGASAQEVQAPWSPTSRLSTIHANLLQIESDFRLNIPLAEIVRQENSNKDGSIDAHKVAPLIFSRTLFHLCHCLLRHPIMFRRRLLNYQGQAPLSFLVHSMDTCRSHAQALVNLMLEVKQMSCPSISSVGDPFYGYCVTVAATIHALFLHSSDPAIAEDARACLDASLQLLEGLAKLWRSTSFMVTRLRSLRTNSARFAPFLHPSTRPDVLGQIDVTDIVEALDYGRLSTPLSKTSWDAFNPSNIPSPVYDDLLNLFPLGYTRPIVPTISDSLESLPTESWSTFPAPQPWLDDLNL</sequence>
<dbReference type="GO" id="GO:0006351">
    <property type="term" value="P:DNA-templated transcription"/>
    <property type="evidence" value="ECO:0007669"/>
    <property type="project" value="InterPro"/>
</dbReference>
<feature type="domain" description="Xylanolytic transcriptional activator regulatory" evidence="6">
    <location>
        <begin position="500"/>
        <end position="571"/>
    </location>
</feature>
<dbReference type="InterPro" id="IPR007219">
    <property type="entry name" value="XnlR_reg_dom"/>
</dbReference>
<keyword evidence="4" id="KW-0804">Transcription</keyword>
<dbReference type="Pfam" id="PF04082">
    <property type="entry name" value="Fungal_trans"/>
    <property type="match status" value="1"/>
</dbReference>
<keyword evidence="8" id="KW-1185">Reference proteome</keyword>
<proteinExistence type="predicted"/>
<dbReference type="PANTHER" id="PTHR47338">
    <property type="entry name" value="ZN(II)2CYS6 TRANSCRIPTION FACTOR (EUROFUNG)-RELATED"/>
    <property type="match status" value="1"/>
</dbReference>
<evidence type="ECO:0000256" key="5">
    <source>
        <dbReference type="ARBA" id="ARBA00023242"/>
    </source>
</evidence>
<evidence type="ECO:0000259" key="6">
    <source>
        <dbReference type="SMART" id="SM00906"/>
    </source>
</evidence>
<keyword evidence="2" id="KW-0479">Metal-binding</keyword>
<dbReference type="PANTHER" id="PTHR47338:SF4">
    <property type="entry name" value="ZN(II)2CYS6 TRANSCRIPTION FACTOR (EUROFUNG)"/>
    <property type="match status" value="1"/>
</dbReference>
<keyword evidence="3" id="KW-0805">Transcription regulation</keyword>
<dbReference type="GeneID" id="27360664"/>
<feature type="domain" description="Xylanolytic transcriptional activator regulatory" evidence="6">
    <location>
        <begin position="201"/>
        <end position="273"/>
    </location>
</feature>
<protein>
    <recommendedName>
        <fullName evidence="6">Xylanolytic transcriptional activator regulatory domain-containing protein</fullName>
    </recommendedName>
</protein>
<evidence type="ECO:0000313" key="8">
    <source>
        <dbReference type="Proteomes" id="UP000053342"/>
    </source>
</evidence>
<dbReference type="AlphaFoldDB" id="A0A0D2DC99"/>
<evidence type="ECO:0000256" key="1">
    <source>
        <dbReference type="ARBA" id="ARBA00004123"/>
    </source>
</evidence>
<dbReference type="VEuPathDB" id="FungiDB:PV06_08590"/>
<gene>
    <name evidence="7" type="ORF">PV06_08590</name>
</gene>
<evidence type="ECO:0000256" key="3">
    <source>
        <dbReference type="ARBA" id="ARBA00023015"/>
    </source>
</evidence>
<dbReference type="SMART" id="SM00906">
    <property type="entry name" value="Fungal_trans"/>
    <property type="match status" value="2"/>
</dbReference>
<keyword evidence="5" id="KW-0539">Nucleus</keyword>
<name>A0A0D2DC99_9EURO</name>
<dbReference type="GO" id="GO:0003677">
    <property type="term" value="F:DNA binding"/>
    <property type="evidence" value="ECO:0007669"/>
    <property type="project" value="InterPro"/>
</dbReference>
<dbReference type="GO" id="GO:0000981">
    <property type="term" value="F:DNA-binding transcription factor activity, RNA polymerase II-specific"/>
    <property type="evidence" value="ECO:0007669"/>
    <property type="project" value="InterPro"/>
</dbReference>
<evidence type="ECO:0000256" key="2">
    <source>
        <dbReference type="ARBA" id="ARBA00022723"/>
    </source>
</evidence>
<organism evidence="7 8">
    <name type="scientific">Exophiala oligosperma</name>
    <dbReference type="NCBI Taxonomy" id="215243"/>
    <lineage>
        <taxon>Eukaryota</taxon>
        <taxon>Fungi</taxon>
        <taxon>Dikarya</taxon>
        <taxon>Ascomycota</taxon>
        <taxon>Pezizomycotina</taxon>
        <taxon>Eurotiomycetes</taxon>
        <taxon>Chaetothyriomycetidae</taxon>
        <taxon>Chaetothyriales</taxon>
        <taxon>Herpotrichiellaceae</taxon>
        <taxon>Exophiala</taxon>
    </lineage>
</organism>
<evidence type="ECO:0000313" key="7">
    <source>
        <dbReference type="EMBL" id="KIW40035.1"/>
    </source>
</evidence>
<dbReference type="Proteomes" id="UP000053342">
    <property type="component" value="Unassembled WGS sequence"/>
</dbReference>
<dbReference type="RefSeq" id="XP_016260251.1">
    <property type="nucleotide sequence ID" value="XM_016409943.1"/>
</dbReference>
<dbReference type="EMBL" id="KN847339">
    <property type="protein sequence ID" value="KIW40035.1"/>
    <property type="molecule type" value="Genomic_DNA"/>
</dbReference>
<dbReference type="InterPro" id="IPR050815">
    <property type="entry name" value="TF_fung"/>
</dbReference>